<dbReference type="CDD" id="cd17546">
    <property type="entry name" value="REC_hyHK_CKI1_RcsC-like"/>
    <property type="match status" value="1"/>
</dbReference>
<dbReference type="InterPro" id="IPR005467">
    <property type="entry name" value="His_kinase_dom"/>
</dbReference>
<evidence type="ECO:0000259" key="9">
    <source>
        <dbReference type="PROSITE" id="PS50109"/>
    </source>
</evidence>
<keyword evidence="6" id="KW-0902">Two-component regulatory system</keyword>
<keyword evidence="4" id="KW-0808">Transferase</keyword>
<dbReference type="Gene3D" id="3.30.565.10">
    <property type="entry name" value="Histidine kinase-like ATPase, C-terminal domain"/>
    <property type="match status" value="1"/>
</dbReference>
<dbReference type="InterPro" id="IPR004358">
    <property type="entry name" value="Sig_transdc_His_kin-like_C"/>
</dbReference>
<gene>
    <name evidence="11" type="ORF">H8B22_02970</name>
</gene>
<dbReference type="InterPro" id="IPR001789">
    <property type="entry name" value="Sig_transdc_resp-reg_receiver"/>
</dbReference>
<dbReference type="FunFam" id="3.30.565.10:FF:000010">
    <property type="entry name" value="Sensor histidine kinase RcsC"/>
    <property type="match status" value="1"/>
</dbReference>
<dbReference type="PANTHER" id="PTHR43047:SF72">
    <property type="entry name" value="OSMOSENSING HISTIDINE PROTEIN KINASE SLN1"/>
    <property type="match status" value="1"/>
</dbReference>
<evidence type="ECO:0000256" key="4">
    <source>
        <dbReference type="ARBA" id="ARBA00022679"/>
    </source>
</evidence>
<feature type="domain" description="Response regulatory" evidence="10">
    <location>
        <begin position="1080"/>
        <end position="1194"/>
    </location>
</feature>
<dbReference type="PROSITE" id="PS50110">
    <property type="entry name" value="RESPONSE_REGULATORY"/>
    <property type="match status" value="1"/>
</dbReference>
<dbReference type="Pfam" id="PF02518">
    <property type="entry name" value="HATPase_c"/>
    <property type="match status" value="1"/>
</dbReference>
<name>A0A7H0FYT8_9GAMM</name>
<dbReference type="InterPro" id="IPR036890">
    <property type="entry name" value="HATPase_C_sf"/>
</dbReference>
<dbReference type="SUPFAM" id="SSF52172">
    <property type="entry name" value="CheY-like"/>
    <property type="match status" value="1"/>
</dbReference>
<evidence type="ECO:0000259" key="10">
    <source>
        <dbReference type="PROSITE" id="PS50110"/>
    </source>
</evidence>
<dbReference type="InterPro" id="IPR015943">
    <property type="entry name" value="WD40/YVTN_repeat-like_dom_sf"/>
</dbReference>
<evidence type="ECO:0000256" key="3">
    <source>
        <dbReference type="ARBA" id="ARBA00022553"/>
    </source>
</evidence>
<dbReference type="Pfam" id="PF07495">
    <property type="entry name" value="Y_Y_Y"/>
    <property type="match status" value="1"/>
</dbReference>
<comment type="catalytic activity">
    <reaction evidence="1">
        <text>ATP + protein L-histidine = ADP + protein N-phospho-L-histidine.</text>
        <dbReference type="EC" id="2.7.13.3"/>
    </reaction>
</comment>
<evidence type="ECO:0000256" key="5">
    <source>
        <dbReference type="ARBA" id="ARBA00022777"/>
    </source>
</evidence>
<dbReference type="Pfam" id="PF00072">
    <property type="entry name" value="Response_reg"/>
    <property type="match status" value="1"/>
</dbReference>
<evidence type="ECO:0000256" key="8">
    <source>
        <dbReference type="SAM" id="Phobius"/>
    </source>
</evidence>
<evidence type="ECO:0000313" key="12">
    <source>
        <dbReference type="Proteomes" id="UP000516018"/>
    </source>
</evidence>
<dbReference type="Pfam" id="PF00512">
    <property type="entry name" value="HisKA"/>
    <property type="match status" value="1"/>
</dbReference>
<feature type="domain" description="Histidine kinase" evidence="9">
    <location>
        <begin position="834"/>
        <end position="1052"/>
    </location>
</feature>
<dbReference type="PRINTS" id="PR00344">
    <property type="entry name" value="BCTRLSENSOR"/>
</dbReference>
<dbReference type="Proteomes" id="UP000516018">
    <property type="component" value="Chromosome"/>
</dbReference>
<dbReference type="SMART" id="SM00387">
    <property type="entry name" value="HATPase_c"/>
    <property type="match status" value="1"/>
</dbReference>
<dbReference type="Gene3D" id="2.60.40.10">
    <property type="entry name" value="Immunoglobulins"/>
    <property type="match status" value="1"/>
</dbReference>
<evidence type="ECO:0000313" key="11">
    <source>
        <dbReference type="EMBL" id="QNP41204.1"/>
    </source>
</evidence>
<proteinExistence type="predicted"/>
<dbReference type="InterPro" id="IPR011041">
    <property type="entry name" value="Quinoprot_gluc/sorb_DH_b-prop"/>
</dbReference>
<evidence type="ECO:0000256" key="7">
    <source>
        <dbReference type="PROSITE-ProRule" id="PRU00169"/>
    </source>
</evidence>
<dbReference type="EC" id="2.7.13.3" evidence="2"/>
<dbReference type="InterPro" id="IPR013783">
    <property type="entry name" value="Ig-like_fold"/>
</dbReference>
<dbReference type="RefSeq" id="WP_187712640.1">
    <property type="nucleotide sequence ID" value="NZ_CP060820.1"/>
</dbReference>
<dbReference type="InterPro" id="IPR011110">
    <property type="entry name" value="Reg_prop"/>
</dbReference>
<keyword evidence="8" id="KW-0812">Transmembrane</keyword>
<dbReference type="SUPFAM" id="SSF50952">
    <property type="entry name" value="Soluble quinoprotein glucose dehydrogenase"/>
    <property type="match status" value="1"/>
</dbReference>
<dbReference type="CDD" id="cd16922">
    <property type="entry name" value="HATPase_EvgS-ArcB-TorS-like"/>
    <property type="match status" value="1"/>
</dbReference>
<dbReference type="Gene3D" id="1.10.287.130">
    <property type="match status" value="1"/>
</dbReference>
<keyword evidence="12" id="KW-1185">Reference proteome</keyword>
<dbReference type="PANTHER" id="PTHR43047">
    <property type="entry name" value="TWO-COMPONENT HISTIDINE PROTEIN KINASE"/>
    <property type="match status" value="1"/>
</dbReference>
<protein>
    <recommendedName>
        <fullName evidence="2">histidine kinase</fullName>
        <ecNumber evidence="2">2.7.13.3</ecNumber>
    </recommendedName>
</protein>
<dbReference type="SUPFAM" id="SSF63829">
    <property type="entry name" value="Calcium-dependent phosphotriesterase"/>
    <property type="match status" value="2"/>
</dbReference>
<dbReference type="Gene3D" id="2.130.10.10">
    <property type="entry name" value="YVTN repeat-like/Quinoprotein amine dehydrogenase"/>
    <property type="match status" value="3"/>
</dbReference>
<dbReference type="InterPro" id="IPR003594">
    <property type="entry name" value="HATPase_dom"/>
</dbReference>
<dbReference type="Gene3D" id="3.40.50.2300">
    <property type="match status" value="1"/>
</dbReference>
<feature type="modified residue" description="4-aspartylphosphate" evidence="7">
    <location>
        <position position="1129"/>
    </location>
</feature>
<organism evidence="11 12">
    <name type="scientific">Agrilutibacter terrestris</name>
    <dbReference type="NCBI Taxonomy" id="2865112"/>
    <lineage>
        <taxon>Bacteria</taxon>
        <taxon>Pseudomonadati</taxon>
        <taxon>Pseudomonadota</taxon>
        <taxon>Gammaproteobacteria</taxon>
        <taxon>Lysobacterales</taxon>
        <taxon>Lysobacteraceae</taxon>
        <taxon>Agrilutibacter</taxon>
    </lineage>
</organism>
<evidence type="ECO:0000256" key="2">
    <source>
        <dbReference type="ARBA" id="ARBA00012438"/>
    </source>
</evidence>
<dbReference type="InterPro" id="IPR011006">
    <property type="entry name" value="CheY-like_superfamily"/>
</dbReference>
<accession>A0A7H0FYT8</accession>
<keyword evidence="8" id="KW-0472">Membrane</keyword>
<dbReference type="GO" id="GO:0009927">
    <property type="term" value="F:histidine phosphotransfer kinase activity"/>
    <property type="evidence" value="ECO:0007669"/>
    <property type="project" value="TreeGrafter"/>
</dbReference>
<feature type="transmembrane region" description="Helical" evidence="8">
    <location>
        <begin position="780"/>
        <end position="798"/>
    </location>
</feature>
<dbReference type="PROSITE" id="PS50109">
    <property type="entry name" value="HIS_KIN"/>
    <property type="match status" value="1"/>
</dbReference>
<keyword evidence="8" id="KW-1133">Transmembrane helix</keyword>
<dbReference type="GO" id="GO:0005886">
    <property type="term" value="C:plasma membrane"/>
    <property type="evidence" value="ECO:0007669"/>
    <property type="project" value="TreeGrafter"/>
</dbReference>
<dbReference type="SMART" id="SM00448">
    <property type="entry name" value="REC"/>
    <property type="match status" value="1"/>
</dbReference>
<dbReference type="GO" id="GO:0000155">
    <property type="term" value="F:phosphorelay sensor kinase activity"/>
    <property type="evidence" value="ECO:0007669"/>
    <property type="project" value="InterPro"/>
</dbReference>
<dbReference type="CDD" id="cd00082">
    <property type="entry name" value="HisKA"/>
    <property type="match status" value="1"/>
</dbReference>
<keyword evidence="3 7" id="KW-0597">Phosphoprotein</keyword>
<dbReference type="KEGG" id="lsx:H8B22_02970"/>
<dbReference type="FunFam" id="1.10.287.130:FF:000028">
    <property type="entry name" value="Hybrid signal transduction histidine kinase"/>
    <property type="match status" value="1"/>
</dbReference>
<dbReference type="InterPro" id="IPR003661">
    <property type="entry name" value="HisK_dim/P_dom"/>
</dbReference>
<dbReference type="SMART" id="SM00388">
    <property type="entry name" value="HisKA"/>
    <property type="match status" value="1"/>
</dbReference>
<reference evidence="11 12" key="1">
    <citation type="submission" date="2020-08" db="EMBL/GenBank/DDBJ databases">
        <title>Lysobacter sp. II4 sp. nov., isolated from soil.</title>
        <authorList>
            <person name="Woo C.Y."/>
            <person name="Kim J."/>
        </authorList>
    </citation>
    <scope>NUCLEOTIDE SEQUENCE [LARGE SCALE GENOMIC DNA]</scope>
    <source>
        <strain evidence="11 12">II4</strain>
    </source>
</reference>
<evidence type="ECO:0000256" key="1">
    <source>
        <dbReference type="ARBA" id="ARBA00000085"/>
    </source>
</evidence>
<keyword evidence="5" id="KW-0418">Kinase</keyword>
<sequence>MAAAGKARAALAASRRVRTAGTWLLALFVAGLATFAHAGLPETPRLRQFTVADGLPSNRINGVAEDRAGYLWIATSDGLVRHDGVDFRTWRVEQGLHDNFVWSVHVDARNRVWFGTHQAGIGVFDAQRGRFNYYNRGNTPAMASDDVWSVASTRDGATWFGTADAGLYRIAADGKAVTRFMPRAGDPRSLPHASVGQLVVAPDGTLWIGTQGGAARWTGKDFQRVPTDALNSPVVNGLSADRDGTVWIGTPEGVSVRRPDGRYSRSPWAALADGGKVLQVLRRDRSGLHWFDIPAGLGFEGDGRIEPVPLYSSVANGPVRPLWIGVHEDREGGLWFVSYNSGLWYLPANWRRFSVLSRRPDAPESPANAHVRGIAPAGNGSMWLVGTGGTLDRLDPESGVATHVARNVGDGYVLAGVFEDRRGQAWVSWQEGVARIDPASGGVTRWVRDSAEDATLFGEARFAQTDDGTLWLATERGVQQRDEDGRVLASFPAGQGGLPHDFFIEQVGRGPDGALWLAGSGGLLMWNAGARRFEAVPGGPPRHVFGFAAGENGRMWLARFGAVESYRWDGARLAEEAAIDARAGFPALEPSGLVVDLTGRLWLTSVRGLIRVDPADRSVRIFGVHDGLPGQEFADAPVVRPGDGRILAGSAEGLVIFDPAAMKDRGAAPRLVIESIDALRGDDKVAFAPDGAIAIAHDDRDIRFVARLLSFNDAHSHAYRFRLDGYDNSWVQTGGAGERVFSRLKPGRYRLQVQGRAADNLWSPVQTVAFAVQPPWWRTWWAMALLACAGVALLALLADAYRTRLRRRHAWQMAQQKRDLAEQASHAKTRFLATLGHEVRTPMTGVLGMSELLLSTPLNPQQRGYVGAIRGAGEHLLRLVNDALDLARIESDRLDLADEPFDLHALMEELAALVGPLARQRGLAFAMAIGEDTPRHLRGDAARVRQILLNLLGNAVKFTEHGKVTLAVAKRAEEGVCFEVADTGPGLNAEQKSRLFRRFEQAEGVRTSARYGGSGLGLAISQELAAAMGGRIEIDSAPGEGTRFSVSLPLAAAAAATSAAGGVAPEAGMPAVADGRRSLSLLLVEDDPTVADVLVGLLRLQGHHVVHVAHGLAALAAVVTTPFDAALLDLDLPGMDGLALARQLRIQGFAPPLIAVTARADAGAEPEALEAGFDHFIRKPMTLAMLAALLERAVPMQPRAVAEREVDPSLPVAF</sequence>
<dbReference type="InterPro" id="IPR036097">
    <property type="entry name" value="HisK_dim/P_sf"/>
</dbReference>
<dbReference type="AlphaFoldDB" id="A0A7H0FYT8"/>
<evidence type="ECO:0000256" key="6">
    <source>
        <dbReference type="ARBA" id="ARBA00023012"/>
    </source>
</evidence>
<dbReference type="SUPFAM" id="SSF55874">
    <property type="entry name" value="ATPase domain of HSP90 chaperone/DNA topoisomerase II/histidine kinase"/>
    <property type="match status" value="1"/>
</dbReference>
<dbReference type="EMBL" id="CP060820">
    <property type="protein sequence ID" value="QNP41204.1"/>
    <property type="molecule type" value="Genomic_DNA"/>
</dbReference>
<dbReference type="InterPro" id="IPR011123">
    <property type="entry name" value="Y_Y_Y"/>
</dbReference>
<dbReference type="Pfam" id="PF07494">
    <property type="entry name" value="Reg_prop"/>
    <property type="match status" value="2"/>
</dbReference>
<dbReference type="SUPFAM" id="SSF47384">
    <property type="entry name" value="Homodimeric domain of signal transducing histidine kinase"/>
    <property type="match status" value="1"/>
</dbReference>